<protein>
    <recommendedName>
        <fullName evidence="2">cellulase</fullName>
        <ecNumber evidence="2">3.2.1.4</ecNumber>
    </recommendedName>
</protein>
<keyword evidence="3 5" id="KW-0378">Hydrolase</keyword>
<sequence>MRRRRTMTLIGVTVVLSIALAAAIEGAPTATRGPLSALRATLARPGAPDVVVEGNRLVDTRTGEEFVPRGVNVPGFEYACAQGWGSSEHAGWLSAIEVGRELRAWNVNTVRIPLNLDCWLGSRDAPVNGGLLTRNRWAYRAAVRTFVDSLRGAGLVTILDLHSRKRRTASDFGMQAALDADGLTFWRSVASEYKDVRGVMFDVLNEPHSRYDEARGAWAFDLTWECWRAGGCAAPMETDRNPSLSGETYPVVGMARAVQVIRSTGARQPIVLGGLDWANDLRGWLSHRPDDDQLVASAHLYDFKRCSTAACFDDELAPVAAAVPLLIGEVGEADGDTAFLTSVIDWADAHEVGYLAWAWLDNPEDQWSLLTADGRPAQPVGQLLKDRLAAYD</sequence>
<keyword evidence="6" id="KW-0732">Signal</keyword>
<comment type="caution">
    <text evidence="8">The sequence shown here is derived from an EMBL/GenBank/DDBJ whole genome shotgun (WGS) entry which is preliminary data.</text>
</comment>
<dbReference type="InterPro" id="IPR001547">
    <property type="entry name" value="Glyco_hydro_5"/>
</dbReference>
<dbReference type="EC" id="3.2.1.4" evidence="2"/>
<comment type="catalytic activity">
    <reaction evidence="1">
        <text>Endohydrolysis of (1-&gt;4)-beta-D-glucosidic linkages in cellulose, lichenin and cereal beta-D-glucans.</text>
        <dbReference type="EC" id="3.2.1.4"/>
    </reaction>
</comment>
<feature type="signal peptide" evidence="6">
    <location>
        <begin position="1"/>
        <end position="23"/>
    </location>
</feature>
<evidence type="ECO:0000256" key="2">
    <source>
        <dbReference type="ARBA" id="ARBA00012601"/>
    </source>
</evidence>
<accession>A0A7W4YZL7</accession>
<comment type="similarity">
    <text evidence="5">Belongs to the glycosyl hydrolase 5 (cellulase A) family.</text>
</comment>
<keyword evidence="4 5" id="KW-0326">Glycosidase</keyword>
<evidence type="ECO:0000256" key="6">
    <source>
        <dbReference type="SAM" id="SignalP"/>
    </source>
</evidence>
<dbReference type="SUPFAM" id="SSF51445">
    <property type="entry name" value="(Trans)glycosidases"/>
    <property type="match status" value="1"/>
</dbReference>
<dbReference type="Gene3D" id="3.20.20.80">
    <property type="entry name" value="Glycosidases"/>
    <property type="match status" value="1"/>
</dbReference>
<feature type="chain" id="PRO_5038777470" description="cellulase" evidence="6">
    <location>
        <begin position="24"/>
        <end position="392"/>
    </location>
</feature>
<dbReference type="InterPro" id="IPR018087">
    <property type="entry name" value="Glyco_hydro_5_CS"/>
</dbReference>
<name>A0A7W4YZL7_9ACTN</name>
<dbReference type="EMBL" id="JACHWR010000001">
    <property type="protein sequence ID" value="MBB3041314.1"/>
    <property type="molecule type" value="Genomic_DNA"/>
</dbReference>
<evidence type="ECO:0000259" key="7">
    <source>
        <dbReference type="Pfam" id="PF00150"/>
    </source>
</evidence>
<dbReference type="GO" id="GO:0008810">
    <property type="term" value="F:cellulase activity"/>
    <property type="evidence" value="ECO:0007669"/>
    <property type="project" value="UniProtKB-EC"/>
</dbReference>
<dbReference type="GO" id="GO:0009251">
    <property type="term" value="P:glucan catabolic process"/>
    <property type="evidence" value="ECO:0007669"/>
    <property type="project" value="TreeGrafter"/>
</dbReference>
<dbReference type="Proteomes" id="UP000589626">
    <property type="component" value="Unassembled WGS sequence"/>
</dbReference>
<dbReference type="InterPro" id="IPR017853">
    <property type="entry name" value="GH"/>
</dbReference>
<dbReference type="RefSeq" id="WP_183591230.1">
    <property type="nucleotide sequence ID" value="NZ_JACHWR010000001.1"/>
</dbReference>
<reference evidence="8 9" key="1">
    <citation type="submission" date="2020-08" db="EMBL/GenBank/DDBJ databases">
        <title>Sequencing the genomes of 1000 actinobacteria strains.</title>
        <authorList>
            <person name="Klenk H.-P."/>
        </authorList>
    </citation>
    <scope>NUCLEOTIDE SEQUENCE [LARGE SCALE GENOMIC DNA]</scope>
    <source>
        <strain evidence="8 9">DSM 105498</strain>
    </source>
</reference>
<evidence type="ECO:0000313" key="9">
    <source>
        <dbReference type="Proteomes" id="UP000589626"/>
    </source>
</evidence>
<evidence type="ECO:0000313" key="8">
    <source>
        <dbReference type="EMBL" id="MBB3041314.1"/>
    </source>
</evidence>
<evidence type="ECO:0000256" key="1">
    <source>
        <dbReference type="ARBA" id="ARBA00000966"/>
    </source>
</evidence>
<gene>
    <name evidence="8" type="ORF">FHU40_001115</name>
</gene>
<keyword evidence="9" id="KW-1185">Reference proteome</keyword>
<evidence type="ECO:0000256" key="5">
    <source>
        <dbReference type="RuleBase" id="RU361153"/>
    </source>
</evidence>
<dbReference type="PROSITE" id="PS00659">
    <property type="entry name" value="GLYCOSYL_HYDROL_F5"/>
    <property type="match status" value="1"/>
</dbReference>
<dbReference type="PANTHER" id="PTHR34142:SF1">
    <property type="entry name" value="GLYCOSIDE HYDROLASE FAMILY 5 DOMAIN-CONTAINING PROTEIN"/>
    <property type="match status" value="1"/>
</dbReference>
<dbReference type="AlphaFoldDB" id="A0A7W4YZL7"/>
<evidence type="ECO:0000256" key="4">
    <source>
        <dbReference type="ARBA" id="ARBA00023295"/>
    </source>
</evidence>
<proteinExistence type="inferred from homology"/>
<dbReference type="PANTHER" id="PTHR34142">
    <property type="entry name" value="ENDO-BETA-1,4-GLUCANASE A"/>
    <property type="match status" value="1"/>
</dbReference>
<organism evidence="8 9">
    <name type="scientific">Nocardioides soli</name>
    <dbReference type="NCBI Taxonomy" id="1036020"/>
    <lineage>
        <taxon>Bacteria</taxon>
        <taxon>Bacillati</taxon>
        <taxon>Actinomycetota</taxon>
        <taxon>Actinomycetes</taxon>
        <taxon>Propionibacteriales</taxon>
        <taxon>Nocardioidaceae</taxon>
        <taxon>Nocardioides</taxon>
    </lineage>
</organism>
<evidence type="ECO:0000256" key="3">
    <source>
        <dbReference type="ARBA" id="ARBA00022801"/>
    </source>
</evidence>
<feature type="domain" description="Glycoside hydrolase family 5" evidence="7">
    <location>
        <begin position="72"/>
        <end position="361"/>
    </location>
</feature>
<dbReference type="Pfam" id="PF00150">
    <property type="entry name" value="Cellulase"/>
    <property type="match status" value="1"/>
</dbReference>